<evidence type="ECO:0000313" key="2">
    <source>
        <dbReference type="EMBL" id="KHD74461.1"/>
    </source>
</evidence>
<evidence type="ECO:0000256" key="1">
    <source>
        <dbReference type="SAM" id="MobiDB-lite"/>
    </source>
</evidence>
<comment type="caution">
    <text evidence="2">The sequence shown here is derived from an EMBL/GenBank/DDBJ whole genome shotgun (WGS) entry which is preliminary data.</text>
</comment>
<evidence type="ECO:0000313" key="3">
    <source>
        <dbReference type="Proteomes" id="UP000054537"/>
    </source>
</evidence>
<organism evidence="2 3">
    <name type="scientific">Actinoplanes utahensis</name>
    <dbReference type="NCBI Taxonomy" id="1869"/>
    <lineage>
        <taxon>Bacteria</taxon>
        <taxon>Bacillati</taxon>
        <taxon>Actinomycetota</taxon>
        <taxon>Actinomycetes</taxon>
        <taxon>Micromonosporales</taxon>
        <taxon>Micromonosporaceae</taxon>
        <taxon>Actinoplanes</taxon>
    </lineage>
</organism>
<sequence length="60" mass="6698">MDSHTEATSQAQPAPRERVELAGLNPPEPTDEERAWFAQWYADGNARHAEWAATRTPHAA</sequence>
<feature type="region of interest" description="Disordered" evidence="1">
    <location>
        <begin position="1"/>
        <end position="33"/>
    </location>
</feature>
<dbReference type="STRING" id="1869.MB27_28480"/>
<proteinExistence type="predicted"/>
<dbReference type="AlphaFoldDB" id="A0A0A6UG76"/>
<accession>A0A0A6UG76</accession>
<protein>
    <submittedName>
        <fullName evidence="2">Uncharacterized protein</fullName>
    </submittedName>
</protein>
<name>A0A0A6UG76_ACTUT</name>
<keyword evidence="3" id="KW-1185">Reference proteome</keyword>
<dbReference type="Proteomes" id="UP000054537">
    <property type="component" value="Unassembled WGS sequence"/>
</dbReference>
<reference evidence="2 3" key="1">
    <citation type="submission" date="2014-10" db="EMBL/GenBank/DDBJ databases">
        <title>Draft genome sequence of Actinoplanes utahensis NRRL 12052.</title>
        <authorList>
            <person name="Velasco-Bucheli B."/>
            <person name="del Cerro C."/>
            <person name="Hormigo D."/>
            <person name="Garcia J.L."/>
            <person name="Acebal C."/>
            <person name="Arroyo M."/>
            <person name="de la Mata I."/>
        </authorList>
    </citation>
    <scope>NUCLEOTIDE SEQUENCE [LARGE SCALE GENOMIC DNA]</scope>
    <source>
        <strain evidence="2 3">NRRL 12052</strain>
    </source>
</reference>
<gene>
    <name evidence="2" type="ORF">MB27_28480</name>
</gene>
<feature type="compositionally biased region" description="Polar residues" evidence="1">
    <location>
        <begin position="1"/>
        <end position="12"/>
    </location>
</feature>
<dbReference type="RefSeq" id="WP_043529439.1">
    <property type="nucleotide sequence ID" value="NZ_BAABKU010000058.1"/>
</dbReference>
<dbReference type="EMBL" id="JRTT01000043">
    <property type="protein sequence ID" value="KHD74461.1"/>
    <property type="molecule type" value="Genomic_DNA"/>
</dbReference>